<comment type="caution">
    <text evidence="2">The sequence shown here is derived from an EMBL/GenBank/DDBJ whole genome shotgun (WGS) entry which is preliminary data.</text>
</comment>
<dbReference type="RefSeq" id="WP_344163131.1">
    <property type="nucleotide sequence ID" value="NZ_BAAANF010000025.1"/>
</dbReference>
<feature type="transmembrane region" description="Helical" evidence="1">
    <location>
        <begin position="30"/>
        <end position="47"/>
    </location>
</feature>
<feature type="transmembrane region" description="Helical" evidence="1">
    <location>
        <begin position="171"/>
        <end position="189"/>
    </location>
</feature>
<protein>
    <recommendedName>
        <fullName evidence="4">DUF998 domain-containing protein</fullName>
    </recommendedName>
</protein>
<dbReference type="Proteomes" id="UP001500280">
    <property type="component" value="Unassembled WGS sequence"/>
</dbReference>
<dbReference type="EMBL" id="BAAANF010000025">
    <property type="protein sequence ID" value="GAA1714750.1"/>
    <property type="molecule type" value="Genomic_DNA"/>
</dbReference>
<keyword evidence="1" id="KW-0812">Transmembrane</keyword>
<name>A0ABN2IZ49_9ACTN</name>
<proteinExistence type="predicted"/>
<feature type="transmembrane region" description="Helical" evidence="1">
    <location>
        <begin position="138"/>
        <end position="159"/>
    </location>
</feature>
<accession>A0ABN2IZ49</accession>
<keyword evidence="1" id="KW-0472">Membrane</keyword>
<reference evidence="2 3" key="1">
    <citation type="journal article" date="2019" name="Int. J. Syst. Evol. Microbiol.">
        <title>The Global Catalogue of Microorganisms (GCM) 10K type strain sequencing project: providing services to taxonomists for standard genome sequencing and annotation.</title>
        <authorList>
            <consortium name="The Broad Institute Genomics Platform"/>
            <consortium name="The Broad Institute Genome Sequencing Center for Infectious Disease"/>
            <person name="Wu L."/>
            <person name="Ma J."/>
        </authorList>
    </citation>
    <scope>NUCLEOTIDE SEQUENCE [LARGE SCALE GENOMIC DNA]</scope>
    <source>
        <strain evidence="2 3">JCM 14307</strain>
    </source>
</reference>
<evidence type="ECO:0008006" key="4">
    <source>
        <dbReference type="Google" id="ProtNLM"/>
    </source>
</evidence>
<feature type="transmembrane region" description="Helical" evidence="1">
    <location>
        <begin position="328"/>
        <end position="346"/>
    </location>
</feature>
<sequence>MRRVAPAIGLFLLAPFVGEFLLGNLRLDELGIGLILAPMYGAGALLIREVARRTGRGWPTMVLLAIAYAMMEEGPIDQLLWNDSYAGHDLLHGDSYIPALGMSVELTVAIIALHTVWSICVPIALVETITSRRTTPWLHTPGFVVVALVYVVGAVLVFLGNYSEEHFLASPWQIGGVALVIAALVVAAFRPGPAGPAAPANRMGESESRAGAGGVVGEELAERTGLAGPAGSTGRAPAPWVVGAFGLVATSAYWGPSTLVTAGWYEWVNVVTFCVVAGVGVLVVRRWAGLVGWGQGQVFGLAAGATLTYVWTAFPTVPESGGSAVGDLVGNVVFGGIALVVLGVGVRKVGTDHR</sequence>
<evidence type="ECO:0000256" key="1">
    <source>
        <dbReference type="SAM" id="Phobius"/>
    </source>
</evidence>
<evidence type="ECO:0000313" key="2">
    <source>
        <dbReference type="EMBL" id="GAA1714750.1"/>
    </source>
</evidence>
<keyword evidence="1" id="KW-1133">Transmembrane helix</keyword>
<organism evidence="2 3">
    <name type="scientific">Kribbella yunnanensis</name>
    <dbReference type="NCBI Taxonomy" id="190194"/>
    <lineage>
        <taxon>Bacteria</taxon>
        <taxon>Bacillati</taxon>
        <taxon>Actinomycetota</taxon>
        <taxon>Actinomycetes</taxon>
        <taxon>Propionibacteriales</taxon>
        <taxon>Kribbellaceae</taxon>
        <taxon>Kribbella</taxon>
    </lineage>
</organism>
<keyword evidence="3" id="KW-1185">Reference proteome</keyword>
<feature type="transmembrane region" description="Helical" evidence="1">
    <location>
        <begin position="296"/>
        <end position="316"/>
    </location>
</feature>
<evidence type="ECO:0000313" key="3">
    <source>
        <dbReference type="Proteomes" id="UP001500280"/>
    </source>
</evidence>
<gene>
    <name evidence="2" type="ORF">GCM10009745_73890</name>
</gene>
<feature type="transmembrane region" description="Helical" evidence="1">
    <location>
        <begin position="106"/>
        <end position="126"/>
    </location>
</feature>
<feature type="transmembrane region" description="Helical" evidence="1">
    <location>
        <begin position="267"/>
        <end position="284"/>
    </location>
</feature>